<accession>A0ABP8E3F1</accession>
<organism evidence="2 3">
    <name type="scientific">Frondihabitans peucedani</name>
    <dbReference type="NCBI Taxonomy" id="598626"/>
    <lineage>
        <taxon>Bacteria</taxon>
        <taxon>Bacillati</taxon>
        <taxon>Actinomycetota</taxon>
        <taxon>Actinomycetes</taxon>
        <taxon>Micrococcales</taxon>
        <taxon>Microbacteriaceae</taxon>
        <taxon>Frondihabitans</taxon>
    </lineage>
</organism>
<gene>
    <name evidence="2" type="ORF">GCM10022256_23690</name>
</gene>
<comment type="caution">
    <text evidence="2">The sequence shown here is derived from an EMBL/GenBank/DDBJ whole genome shotgun (WGS) entry which is preliminary data.</text>
</comment>
<name>A0ABP8E3F1_9MICO</name>
<keyword evidence="3" id="KW-1185">Reference proteome</keyword>
<sequence length="69" mass="6956">MSIDWGAFLLVAAVSLGAAAALVSLYAAGLRLLAIDGRPTAAVAGAYACFALCAVGVLFGIYLIVPTFH</sequence>
<dbReference type="RefSeq" id="WP_344796421.1">
    <property type="nucleotide sequence ID" value="NZ_BAABAU010000003.1"/>
</dbReference>
<feature type="transmembrane region" description="Helical" evidence="1">
    <location>
        <begin position="41"/>
        <end position="65"/>
    </location>
</feature>
<keyword evidence="1" id="KW-1133">Transmembrane helix</keyword>
<proteinExistence type="predicted"/>
<dbReference type="EMBL" id="BAABAU010000003">
    <property type="protein sequence ID" value="GAA4266757.1"/>
    <property type="molecule type" value="Genomic_DNA"/>
</dbReference>
<keyword evidence="1" id="KW-0472">Membrane</keyword>
<protein>
    <submittedName>
        <fullName evidence="2">Uncharacterized protein</fullName>
    </submittedName>
</protein>
<evidence type="ECO:0000313" key="2">
    <source>
        <dbReference type="EMBL" id="GAA4266757.1"/>
    </source>
</evidence>
<reference evidence="3" key="1">
    <citation type="journal article" date="2019" name="Int. J. Syst. Evol. Microbiol.">
        <title>The Global Catalogue of Microorganisms (GCM) 10K type strain sequencing project: providing services to taxonomists for standard genome sequencing and annotation.</title>
        <authorList>
            <consortium name="The Broad Institute Genomics Platform"/>
            <consortium name="The Broad Institute Genome Sequencing Center for Infectious Disease"/>
            <person name="Wu L."/>
            <person name="Ma J."/>
        </authorList>
    </citation>
    <scope>NUCLEOTIDE SEQUENCE [LARGE SCALE GENOMIC DNA]</scope>
    <source>
        <strain evidence="3">JCM 17442</strain>
    </source>
</reference>
<feature type="transmembrane region" description="Helical" evidence="1">
    <location>
        <begin position="6"/>
        <end position="29"/>
    </location>
</feature>
<evidence type="ECO:0000313" key="3">
    <source>
        <dbReference type="Proteomes" id="UP001501594"/>
    </source>
</evidence>
<keyword evidence="1" id="KW-0812">Transmembrane</keyword>
<dbReference type="Proteomes" id="UP001501594">
    <property type="component" value="Unassembled WGS sequence"/>
</dbReference>
<evidence type="ECO:0000256" key="1">
    <source>
        <dbReference type="SAM" id="Phobius"/>
    </source>
</evidence>